<evidence type="ECO:0000256" key="2">
    <source>
        <dbReference type="ARBA" id="ARBA00022692"/>
    </source>
</evidence>
<dbReference type="AlphaFoldDB" id="A0A397GUT5"/>
<proteinExistence type="predicted"/>
<evidence type="ECO:0000256" key="1">
    <source>
        <dbReference type="ARBA" id="ARBA00004141"/>
    </source>
</evidence>
<feature type="chain" id="PRO_5017375154" description="G-protein coupled receptors family 1 profile domain-containing protein" evidence="7">
    <location>
        <begin position="22"/>
        <end position="419"/>
    </location>
</feature>
<dbReference type="GO" id="GO:0007189">
    <property type="term" value="P:adenylate cyclase-activating G protein-coupled receptor signaling pathway"/>
    <property type="evidence" value="ECO:0007669"/>
    <property type="project" value="TreeGrafter"/>
</dbReference>
<organism evidence="9 10">
    <name type="scientific">Diversispora epigaea</name>
    <dbReference type="NCBI Taxonomy" id="1348612"/>
    <lineage>
        <taxon>Eukaryota</taxon>
        <taxon>Fungi</taxon>
        <taxon>Fungi incertae sedis</taxon>
        <taxon>Mucoromycota</taxon>
        <taxon>Glomeromycotina</taxon>
        <taxon>Glomeromycetes</taxon>
        <taxon>Diversisporales</taxon>
        <taxon>Diversisporaceae</taxon>
        <taxon>Diversispora</taxon>
    </lineage>
</organism>
<dbReference type="Proteomes" id="UP000266861">
    <property type="component" value="Unassembled WGS sequence"/>
</dbReference>
<feature type="region of interest" description="Disordered" evidence="5">
    <location>
        <begin position="338"/>
        <end position="384"/>
    </location>
</feature>
<keyword evidence="3 6" id="KW-1133">Transmembrane helix</keyword>
<comment type="caution">
    <text evidence="9">The sequence shown here is derived from an EMBL/GenBank/DDBJ whole genome shotgun (WGS) entry which is preliminary data.</text>
</comment>
<feature type="transmembrane region" description="Helical" evidence="6">
    <location>
        <begin position="167"/>
        <end position="184"/>
    </location>
</feature>
<dbReference type="InterPro" id="IPR017452">
    <property type="entry name" value="GPCR_Rhodpsn_7TM"/>
</dbReference>
<dbReference type="PANTHER" id="PTHR23112">
    <property type="entry name" value="G PROTEIN-COUPLED RECEPTOR 157-RELATED"/>
    <property type="match status" value="1"/>
</dbReference>
<reference evidence="9 10" key="1">
    <citation type="submission" date="2018-08" db="EMBL/GenBank/DDBJ databases">
        <title>Genome and evolution of the arbuscular mycorrhizal fungus Diversispora epigaea (formerly Glomus versiforme) and its bacterial endosymbionts.</title>
        <authorList>
            <person name="Sun X."/>
            <person name="Fei Z."/>
            <person name="Harrison M."/>
        </authorList>
    </citation>
    <scope>NUCLEOTIDE SEQUENCE [LARGE SCALE GENOMIC DNA]</scope>
    <source>
        <strain evidence="9 10">IT104</strain>
    </source>
</reference>
<feature type="domain" description="G-protein coupled receptors family 1 profile" evidence="8">
    <location>
        <begin position="61"/>
        <end position="327"/>
    </location>
</feature>
<dbReference type="OrthoDB" id="2376869at2759"/>
<feature type="transmembrane region" description="Helical" evidence="6">
    <location>
        <begin position="125"/>
        <end position="146"/>
    </location>
</feature>
<evidence type="ECO:0000259" key="8">
    <source>
        <dbReference type="PROSITE" id="PS50262"/>
    </source>
</evidence>
<evidence type="ECO:0000256" key="6">
    <source>
        <dbReference type="SAM" id="Phobius"/>
    </source>
</evidence>
<feature type="transmembrane region" description="Helical" evidence="6">
    <location>
        <begin position="306"/>
        <end position="329"/>
    </location>
</feature>
<feature type="transmembrane region" description="Helical" evidence="6">
    <location>
        <begin position="278"/>
        <end position="294"/>
    </location>
</feature>
<name>A0A397GUT5_9GLOM</name>
<dbReference type="GO" id="GO:0004930">
    <property type="term" value="F:G protein-coupled receptor activity"/>
    <property type="evidence" value="ECO:0007669"/>
    <property type="project" value="TreeGrafter"/>
</dbReference>
<evidence type="ECO:0000256" key="5">
    <source>
        <dbReference type="SAM" id="MobiDB-lite"/>
    </source>
</evidence>
<feature type="signal peptide" evidence="7">
    <location>
        <begin position="1"/>
        <end position="21"/>
    </location>
</feature>
<sequence length="419" mass="46929">MLSLNLVILITLSLLIKNSLCQNLPSPTTTSPTTPSPTASLSDTEGFILIYSVNYVFILLNSISVIFILVRIYLRWRYSKRTFSMALRVPLYLTLLDALLVMLEITNIIYPTIHLQIIPQPYCSVVAGLNIGVVTFTRFMVAGIAITTYLRVCRKIYFNYGTYDWKIWLIAGTVSILLTCSGYKNYGPTEYWCAARINSKYVPILSLILSISVIGTCTFCYYNTIMEIRYVKKGTSDISNNGVNSVEKNKHPLVATNNYCSTILSRTEQIEARVTRKVAGYILVFILQWIPSFPYEVSIILNKKEIWTFVLVVASINLGGIGNAIFYVINEGWNSQGKDSTLDSESSATHSSASNKKIQTGKEEEEDEAIQESPNTRKKNNSLLRVSGKSLQNTSEITIVNVDVTTITQVTTIDNDENV</sequence>
<dbReference type="PROSITE" id="PS50262">
    <property type="entry name" value="G_PROTEIN_RECEP_F1_2"/>
    <property type="match status" value="1"/>
</dbReference>
<feature type="transmembrane region" description="Helical" evidence="6">
    <location>
        <begin position="204"/>
        <end position="223"/>
    </location>
</feature>
<dbReference type="PANTHER" id="PTHR23112:SF37">
    <property type="entry name" value="G PROTEIN-COUPLED RECEPTOR GPR1"/>
    <property type="match status" value="1"/>
</dbReference>
<keyword evidence="4 6" id="KW-0472">Membrane</keyword>
<dbReference type="Gene3D" id="1.20.1070.10">
    <property type="entry name" value="Rhodopsin 7-helix transmembrane proteins"/>
    <property type="match status" value="1"/>
</dbReference>
<protein>
    <recommendedName>
        <fullName evidence="8">G-protein coupled receptors family 1 profile domain-containing protein</fullName>
    </recommendedName>
</protein>
<keyword evidence="10" id="KW-1185">Reference proteome</keyword>
<dbReference type="SUPFAM" id="SSF81321">
    <property type="entry name" value="Family A G protein-coupled receptor-like"/>
    <property type="match status" value="1"/>
</dbReference>
<evidence type="ECO:0000256" key="4">
    <source>
        <dbReference type="ARBA" id="ARBA00023136"/>
    </source>
</evidence>
<evidence type="ECO:0000313" key="9">
    <source>
        <dbReference type="EMBL" id="RHZ54791.1"/>
    </source>
</evidence>
<evidence type="ECO:0000256" key="3">
    <source>
        <dbReference type="ARBA" id="ARBA00022989"/>
    </source>
</evidence>
<feature type="compositionally biased region" description="Low complexity" evidence="5">
    <location>
        <begin position="343"/>
        <end position="354"/>
    </location>
</feature>
<evidence type="ECO:0000313" key="10">
    <source>
        <dbReference type="Proteomes" id="UP000266861"/>
    </source>
</evidence>
<feature type="transmembrane region" description="Helical" evidence="6">
    <location>
        <begin position="91"/>
        <end position="113"/>
    </location>
</feature>
<keyword evidence="7" id="KW-0732">Signal</keyword>
<evidence type="ECO:0000256" key="7">
    <source>
        <dbReference type="SAM" id="SignalP"/>
    </source>
</evidence>
<accession>A0A397GUT5</accession>
<dbReference type="EMBL" id="PQFF01000374">
    <property type="protein sequence ID" value="RHZ54791.1"/>
    <property type="molecule type" value="Genomic_DNA"/>
</dbReference>
<comment type="subcellular location">
    <subcellularLocation>
        <location evidence="1">Membrane</location>
        <topology evidence="1">Multi-pass membrane protein</topology>
    </subcellularLocation>
</comment>
<dbReference type="GO" id="GO:0005886">
    <property type="term" value="C:plasma membrane"/>
    <property type="evidence" value="ECO:0007669"/>
    <property type="project" value="TreeGrafter"/>
</dbReference>
<gene>
    <name evidence="9" type="ORF">Glove_423g63</name>
</gene>
<keyword evidence="2 6" id="KW-0812">Transmembrane</keyword>
<feature type="transmembrane region" description="Helical" evidence="6">
    <location>
        <begin position="48"/>
        <end position="70"/>
    </location>
</feature>